<protein>
    <recommendedName>
        <fullName evidence="4">Transmembrane protein</fullName>
    </recommendedName>
</protein>
<evidence type="ECO:0000313" key="2">
    <source>
        <dbReference type="EMBL" id="RIB21563.1"/>
    </source>
</evidence>
<gene>
    <name evidence="2" type="ORF">C2G38_2077849</name>
</gene>
<dbReference type="OrthoDB" id="2486932at2759"/>
<dbReference type="Gene3D" id="2.60.20.10">
    <property type="entry name" value="Crystallins"/>
    <property type="match status" value="1"/>
</dbReference>
<evidence type="ECO:0000256" key="1">
    <source>
        <dbReference type="SAM" id="SignalP"/>
    </source>
</evidence>
<keyword evidence="3" id="KW-1185">Reference proteome</keyword>
<evidence type="ECO:0008006" key="4">
    <source>
        <dbReference type="Google" id="ProtNLM"/>
    </source>
</evidence>
<feature type="chain" id="PRO_5017322784" description="Transmembrane protein" evidence="1">
    <location>
        <begin position="22"/>
        <end position="121"/>
    </location>
</feature>
<dbReference type="AlphaFoldDB" id="A0A397VNT6"/>
<sequence>MNLNFSAILMLILTIVSVTIAGPLDFKKRDLPSIVPLTFYQDCEFSGNHQTYQLLPLDCFNLPTNWATLISGINVSSNICYIVYNNPNCDFTSAYSQRYCGPISSFCYTPFNDNVRSLIIA</sequence>
<accession>A0A397VNT6</accession>
<dbReference type="Proteomes" id="UP000266673">
    <property type="component" value="Unassembled WGS sequence"/>
</dbReference>
<keyword evidence="1" id="KW-0732">Signal</keyword>
<evidence type="ECO:0000313" key="3">
    <source>
        <dbReference type="Proteomes" id="UP000266673"/>
    </source>
</evidence>
<organism evidence="2 3">
    <name type="scientific">Gigaspora rosea</name>
    <dbReference type="NCBI Taxonomy" id="44941"/>
    <lineage>
        <taxon>Eukaryota</taxon>
        <taxon>Fungi</taxon>
        <taxon>Fungi incertae sedis</taxon>
        <taxon>Mucoromycota</taxon>
        <taxon>Glomeromycotina</taxon>
        <taxon>Glomeromycetes</taxon>
        <taxon>Diversisporales</taxon>
        <taxon>Gigasporaceae</taxon>
        <taxon>Gigaspora</taxon>
    </lineage>
</organism>
<proteinExistence type="predicted"/>
<name>A0A397VNT6_9GLOM</name>
<feature type="signal peptide" evidence="1">
    <location>
        <begin position="1"/>
        <end position="21"/>
    </location>
</feature>
<dbReference type="EMBL" id="QKWP01000353">
    <property type="protein sequence ID" value="RIB21563.1"/>
    <property type="molecule type" value="Genomic_DNA"/>
</dbReference>
<reference evidence="2 3" key="1">
    <citation type="submission" date="2018-06" db="EMBL/GenBank/DDBJ databases">
        <title>Comparative genomics reveals the genomic features of Rhizophagus irregularis, R. cerebriforme, R. diaphanum and Gigaspora rosea, and their symbiotic lifestyle signature.</title>
        <authorList>
            <person name="Morin E."/>
            <person name="San Clemente H."/>
            <person name="Chen E.C.H."/>
            <person name="De La Providencia I."/>
            <person name="Hainaut M."/>
            <person name="Kuo A."/>
            <person name="Kohler A."/>
            <person name="Murat C."/>
            <person name="Tang N."/>
            <person name="Roy S."/>
            <person name="Loubradou J."/>
            <person name="Henrissat B."/>
            <person name="Grigoriev I.V."/>
            <person name="Corradi N."/>
            <person name="Roux C."/>
            <person name="Martin F.M."/>
        </authorList>
    </citation>
    <scope>NUCLEOTIDE SEQUENCE [LARGE SCALE GENOMIC DNA]</scope>
    <source>
        <strain evidence="2 3">DAOM 194757</strain>
    </source>
</reference>
<comment type="caution">
    <text evidence="2">The sequence shown here is derived from an EMBL/GenBank/DDBJ whole genome shotgun (WGS) entry which is preliminary data.</text>
</comment>